<protein>
    <recommendedName>
        <fullName evidence="2">Fe2OG dioxygenase domain-containing protein</fullName>
    </recommendedName>
</protein>
<dbReference type="InterPro" id="IPR026992">
    <property type="entry name" value="DIOX_N"/>
</dbReference>
<keyword evidence="1" id="KW-0408">Iron</keyword>
<dbReference type="PROSITE" id="PS51471">
    <property type="entry name" value="FE2OG_OXY"/>
    <property type="match status" value="1"/>
</dbReference>
<dbReference type="EMBL" id="JALJOS010000011">
    <property type="protein sequence ID" value="KAK9833066.1"/>
    <property type="molecule type" value="Genomic_DNA"/>
</dbReference>
<reference evidence="3 4" key="1">
    <citation type="journal article" date="2024" name="Nat. Commun.">
        <title>Phylogenomics reveals the evolutionary origins of lichenization in chlorophyte algae.</title>
        <authorList>
            <person name="Puginier C."/>
            <person name="Libourel C."/>
            <person name="Otte J."/>
            <person name="Skaloud P."/>
            <person name="Haon M."/>
            <person name="Grisel S."/>
            <person name="Petersen M."/>
            <person name="Berrin J.G."/>
            <person name="Delaux P.M."/>
            <person name="Dal Grande F."/>
            <person name="Keller J."/>
        </authorList>
    </citation>
    <scope>NUCLEOTIDE SEQUENCE [LARGE SCALE GENOMIC DNA]</scope>
    <source>
        <strain evidence="3 4">SAG 2145</strain>
    </source>
</reference>
<comment type="similarity">
    <text evidence="1">Belongs to the iron/ascorbate-dependent oxidoreductase family.</text>
</comment>
<keyword evidence="1" id="KW-0479">Metal-binding</keyword>
<evidence type="ECO:0000313" key="3">
    <source>
        <dbReference type="EMBL" id="KAK9833066.1"/>
    </source>
</evidence>
<dbReference type="Pfam" id="PF14226">
    <property type="entry name" value="DIOX_N"/>
    <property type="match status" value="1"/>
</dbReference>
<dbReference type="InterPro" id="IPR044861">
    <property type="entry name" value="IPNS-like_FE2OG_OXY"/>
</dbReference>
<dbReference type="PANTHER" id="PTHR47990">
    <property type="entry name" value="2-OXOGLUTARATE (2OG) AND FE(II)-DEPENDENT OXYGENASE SUPERFAMILY PROTEIN-RELATED"/>
    <property type="match status" value="1"/>
</dbReference>
<accession>A0AAW1RIF8</accession>
<name>A0AAW1RIF8_9CHLO</name>
<gene>
    <name evidence="3" type="ORF">WJX74_006251</name>
</gene>
<keyword evidence="1" id="KW-0560">Oxidoreductase</keyword>
<dbReference type="InterPro" id="IPR005123">
    <property type="entry name" value="Oxoglu/Fe-dep_dioxygenase_dom"/>
</dbReference>
<sequence length="319" mass="36089">MVVCDLNVIDLSEFASRKLDIARQLLNVGTEIEFFYICGHGIAQTDIDAAFELNKGLFALPREYKETLANDRANKGFILGYSAERMKAGILREGYLSGFDNSRMQQIWPGRDHPAYKPGMVQFMLQCHEIRSRASGQNWLQTRACCNNHCPAVEGVHLPERMLRSIAHTDFEILTLLFQQVGQPGLEVCPGKMTTRATVKSQGTWIPMDPKPGCITCNIGDALQYLSDDCLKSTYHRVRTPRPHEYKGARASMAYFANVRNSTVLQGPLKKYPALTFNNILAMKLQAPTNQIEQKVLEEYSPEDYLKYQDDLPVGPEYE</sequence>
<dbReference type="Pfam" id="PF03171">
    <property type="entry name" value="2OG-FeII_Oxy"/>
    <property type="match status" value="1"/>
</dbReference>
<dbReference type="Proteomes" id="UP001438707">
    <property type="component" value="Unassembled WGS sequence"/>
</dbReference>
<dbReference type="GO" id="GO:0016491">
    <property type="term" value="F:oxidoreductase activity"/>
    <property type="evidence" value="ECO:0007669"/>
    <property type="project" value="UniProtKB-KW"/>
</dbReference>
<dbReference type="Gene3D" id="2.60.120.330">
    <property type="entry name" value="B-lactam Antibiotic, Isopenicillin N Synthase, Chain"/>
    <property type="match status" value="2"/>
</dbReference>
<evidence type="ECO:0000256" key="1">
    <source>
        <dbReference type="RuleBase" id="RU003682"/>
    </source>
</evidence>
<comment type="caution">
    <text evidence="3">The sequence shown here is derived from an EMBL/GenBank/DDBJ whole genome shotgun (WGS) entry which is preliminary data.</text>
</comment>
<feature type="domain" description="Fe2OG dioxygenase" evidence="2">
    <location>
        <begin position="138"/>
        <end position="259"/>
    </location>
</feature>
<evidence type="ECO:0000259" key="2">
    <source>
        <dbReference type="PROSITE" id="PS51471"/>
    </source>
</evidence>
<organism evidence="3 4">
    <name type="scientific">Apatococcus lobatus</name>
    <dbReference type="NCBI Taxonomy" id="904363"/>
    <lineage>
        <taxon>Eukaryota</taxon>
        <taxon>Viridiplantae</taxon>
        <taxon>Chlorophyta</taxon>
        <taxon>core chlorophytes</taxon>
        <taxon>Trebouxiophyceae</taxon>
        <taxon>Chlorellales</taxon>
        <taxon>Chlorellaceae</taxon>
        <taxon>Apatococcus</taxon>
    </lineage>
</organism>
<dbReference type="InterPro" id="IPR027443">
    <property type="entry name" value="IPNS-like_sf"/>
</dbReference>
<proteinExistence type="inferred from homology"/>
<dbReference type="AlphaFoldDB" id="A0AAW1RIF8"/>
<dbReference type="SUPFAM" id="SSF51197">
    <property type="entry name" value="Clavaminate synthase-like"/>
    <property type="match status" value="1"/>
</dbReference>
<evidence type="ECO:0000313" key="4">
    <source>
        <dbReference type="Proteomes" id="UP001438707"/>
    </source>
</evidence>
<dbReference type="InterPro" id="IPR050231">
    <property type="entry name" value="Iron_ascorbate_oxido_reductase"/>
</dbReference>
<keyword evidence="4" id="KW-1185">Reference proteome</keyword>
<dbReference type="GO" id="GO:0046872">
    <property type="term" value="F:metal ion binding"/>
    <property type="evidence" value="ECO:0007669"/>
    <property type="project" value="UniProtKB-KW"/>
</dbReference>